<reference evidence="4 5" key="1">
    <citation type="journal article" date="2019" name="Int. J. Syst. Evol. Microbiol.">
        <title>The Global Catalogue of Microorganisms (GCM) 10K type strain sequencing project: providing services to taxonomists for standard genome sequencing and annotation.</title>
        <authorList>
            <consortium name="The Broad Institute Genomics Platform"/>
            <consortium name="The Broad Institute Genome Sequencing Center for Infectious Disease"/>
            <person name="Wu L."/>
            <person name="Ma J."/>
        </authorList>
    </citation>
    <scope>NUCLEOTIDE SEQUENCE [LARGE SCALE GENOMIC DNA]</scope>
    <source>
        <strain evidence="4 5">JCM 10649</strain>
    </source>
</reference>
<feature type="region of interest" description="Disordered" evidence="1">
    <location>
        <begin position="1"/>
        <end position="103"/>
    </location>
</feature>
<dbReference type="Proteomes" id="UP001499895">
    <property type="component" value="Unassembled WGS sequence"/>
</dbReference>
<sequence length="407" mass="42145">MNDTPGRVSPGPSPSDEQAPPAPEQPAPADRATGADEAAPSSQWARQQPPEGTWSTPAAGPPAPRRPARDRARSTGGKRENGGHGGWGGNGWAPPPRAPQPGVIPLRPLGVGELIEGTIRTVRLNWRTVLGISFPLALATQSVATVVTGLWLKDVPDLRELSEADTANPGEFLRTIGDSLSGTGVAWAVGLLGSIIATAMLTVMVSRAVLGRSTSAGEAWRSARPQLGRMCGLLVLVPLLMAGVCVVGLGGGVLLYAAGAESAAGGITVLGGLVAMVVATWLWIRYSLAAPALMLEKQGVLAAMRRSAKLVQGAWWRVFGVQLLALFLTLVISMVVQLPIGLVEMLVNGGASVDPMSWAGLVSAGIGAVISSTIALPLSAGMTALLYMDQRIRRESLDLELARAAGE</sequence>
<dbReference type="PANTHER" id="PTHR33133:SF1">
    <property type="entry name" value="EXPRESSED PROTEIN-RELATED"/>
    <property type="match status" value="1"/>
</dbReference>
<keyword evidence="2" id="KW-0472">Membrane</keyword>
<feature type="domain" description="DUF7847" evidence="3">
    <location>
        <begin position="173"/>
        <end position="375"/>
    </location>
</feature>
<evidence type="ECO:0000256" key="1">
    <source>
        <dbReference type="SAM" id="MobiDB-lite"/>
    </source>
</evidence>
<keyword evidence="5" id="KW-1185">Reference proteome</keyword>
<evidence type="ECO:0000313" key="4">
    <source>
        <dbReference type="EMBL" id="GAA0480609.1"/>
    </source>
</evidence>
<dbReference type="EMBL" id="BAAAHB010000067">
    <property type="protein sequence ID" value="GAA0480609.1"/>
    <property type="molecule type" value="Genomic_DNA"/>
</dbReference>
<evidence type="ECO:0000259" key="3">
    <source>
        <dbReference type="Pfam" id="PF25231"/>
    </source>
</evidence>
<feature type="transmembrane region" description="Helical" evidence="2">
    <location>
        <begin position="185"/>
        <end position="210"/>
    </location>
</feature>
<feature type="transmembrane region" description="Helical" evidence="2">
    <location>
        <begin position="129"/>
        <end position="152"/>
    </location>
</feature>
<evidence type="ECO:0000256" key="2">
    <source>
        <dbReference type="SAM" id="Phobius"/>
    </source>
</evidence>
<gene>
    <name evidence="4" type="ORF">GCM10009544_48140</name>
</gene>
<dbReference type="Pfam" id="PF25231">
    <property type="entry name" value="DUF7847"/>
    <property type="match status" value="1"/>
</dbReference>
<evidence type="ECO:0000313" key="5">
    <source>
        <dbReference type="Proteomes" id="UP001499895"/>
    </source>
</evidence>
<accession>A0ABN1ANF2</accession>
<dbReference type="PANTHER" id="PTHR33133">
    <property type="entry name" value="OS08G0107100 PROTEIN-RELATED"/>
    <property type="match status" value="1"/>
</dbReference>
<name>A0ABN1ANF2_9ACTN</name>
<dbReference type="RefSeq" id="WP_344094333.1">
    <property type="nucleotide sequence ID" value="NZ_BAAAHB010000067.1"/>
</dbReference>
<feature type="transmembrane region" description="Helical" evidence="2">
    <location>
        <begin position="231"/>
        <end position="257"/>
    </location>
</feature>
<dbReference type="InterPro" id="IPR057169">
    <property type="entry name" value="DUF7847"/>
</dbReference>
<feature type="transmembrane region" description="Helical" evidence="2">
    <location>
        <begin position="358"/>
        <end position="387"/>
    </location>
</feature>
<feature type="transmembrane region" description="Helical" evidence="2">
    <location>
        <begin position="263"/>
        <end position="284"/>
    </location>
</feature>
<feature type="compositionally biased region" description="Basic and acidic residues" evidence="1">
    <location>
        <begin position="67"/>
        <end position="82"/>
    </location>
</feature>
<protein>
    <submittedName>
        <fullName evidence="4">Glycerophosphoryl diester phosphodiesterase membrane domain-containing protein</fullName>
    </submittedName>
</protein>
<organism evidence="4 5">
    <name type="scientific">Streptomyces stramineus</name>
    <dbReference type="NCBI Taxonomy" id="173861"/>
    <lineage>
        <taxon>Bacteria</taxon>
        <taxon>Bacillati</taxon>
        <taxon>Actinomycetota</taxon>
        <taxon>Actinomycetes</taxon>
        <taxon>Kitasatosporales</taxon>
        <taxon>Streptomycetaceae</taxon>
        <taxon>Streptomyces</taxon>
    </lineage>
</organism>
<comment type="caution">
    <text evidence="4">The sequence shown here is derived from an EMBL/GenBank/DDBJ whole genome shotgun (WGS) entry which is preliminary data.</text>
</comment>
<keyword evidence="2" id="KW-0812">Transmembrane</keyword>
<feature type="transmembrane region" description="Helical" evidence="2">
    <location>
        <begin position="314"/>
        <end position="338"/>
    </location>
</feature>
<keyword evidence="2" id="KW-1133">Transmembrane helix</keyword>
<proteinExistence type="predicted"/>